<dbReference type="InterPro" id="IPR038570">
    <property type="entry name" value="HicA_sf"/>
</dbReference>
<keyword evidence="4" id="KW-0255">Endonuclease</keyword>
<gene>
    <name evidence="8" type="ORF">UX34_C0004G0013</name>
</gene>
<keyword evidence="2" id="KW-1277">Toxin-antitoxin system</keyword>
<sequence>MARLPILRPSELVKIIQKQGFVKDRHSGSHAIFVHSDGRWTSIPIHRKTIGKGLLRKILNDIKLSPSDLKKK</sequence>
<dbReference type="GO" id="GO:0003729">
    <property type="term" value="F:mRNA binding"/>
    <property type="evidence" value="ECO:0007669"/>
    <property type="project" value="InterPro"/>
</dbReference>
<dbReference type="Pfam" id="PF07927">
    <property type="entry name" value="HicA_toxin"/>
    <property type="match status" value="1"/>
</dbReference>
<dbReference type="AlphaFoldDB" id="A0A0G1NXH9"/>
<evidence type="ECO:0008006" key="10">
    <source>
        <dbReference type="Google" id="ProtNLM"/>
    </source>
</evidence>
<evidence type="ECO:0000256" key="4">
    <source>
        <dbReference type="ARBA" id="ARBA00022759"/>
    </source>
</evidence>
<keyword evidence="5" id="KW-0378">Hydrolase</keyword>
<dbReference type="GO" id="GO:0016787">
    <property type="term" value="F:hydrolase activity"/>
    <property type="evidence" value="ECO:0007669"/>
    <property type="project" value="UniProtKB-KW"/>
</dbReference>
<dbReference type="EMBL" id="LCLV01000004">
    <property type="protein sequence ID" value="KKU25047.1"/>
    <property type="molecule type" value="Genomic_DNA"/>
</dbReference>
<keyword evidence="3" id="KW-0540">Nuclease</keyword>
<dbReference type="SUPFAM" id="SSF54786">
    <property type="entry name" value="YcfA/nrd intein domain"/>
    <property type="match status" value="1"/>
</dbReference>
<dbReference type="Gene3D" id="3.30.920.30">
    <property type="entry name" value="Hypothetical protein"/>
    <property type="match status" value="1"/>
</dbReference>
<name>A0A0G1NXH9_9BACT</name>
<dbReference type="PANTHER" id="PTHR34873:SF3">
    <property type="entry name" value="ADDICTION MODULE TOXIN, HICA FAMILY"/>
    <property type="match status" value="1"/>
</dbReference>
<evidence type="ECO:0000256" key="2">
    <source>
        <dbReference type="ARBA" id="ARBA00022649"/>
    </source>
</evidence>
<evidence type="ECO:0000313" key="8">
    <source>
        <dbReference type="EMBL" id="KKU25047.1"/>
    </source>
</evidence>
<evidence type="ECO:0000256" key="7">
    <source>
        <dbReference type="ARBA" id="ARBA00023016"/>
    </source>
</evidence>
<evidence type="ECO:0000256" key="6">
    <source>
        <dbReference type="ARBA" id="ARBA00022884"/>
    </source>
</evidence>
<organism evidence="8 9">
    <name type="scientific">Candidatus Woesebacteria bacterium GW2011_GWF1_46_13</name>
    <dbReference type="NCBI Taxonomy" id="1618602"/>
    <lineage>
        <taxon>Bacteria</taxon>
        <taxon>Candidatus Woeseibacteriota</taxon>
    </lineage>
</organism>
<protein>
    <recommendedName>
        <fullName evidence="10">YcfA family protein</fullName>
    </recommendedName>
</protein>
<dbReference type="Proteomes" id="UP000034643">
    <property type="component" value="Unassembled WGS sequence"/>
</dbReference>
<accession>A0A0G1NXH9</accession>
<comment type="similarity">
    <text evidence="1">Belongs to the HicA mRNA interferase family.</text>
</comment>
<dbReference type="GO" id="GO:0004519">
    <property type="term" value="F:endonuclease activity"/>
    <property type="evidence" value="ECO:0007669"/>
    <property type="project" value="UniProtKB-KW"/>
</dbReference>
<evidence type="ECO:0000313" key="9">
    <source>
        <dbReference type="Proteomes" id="UP000034643"/>
    </source>
</evidence>
<dbReference type="PANTHER" id="PTHR34873">
    <property type="entry name" value="SSR1766 PROTEIN"/>
    <property type="match status" value="1"/>
</dbReference>
<comment type="caution">
    <text evidence="8">The sequence shown here is derived from an EMBL/GenBank/DDBJ whole genome shotgun (WGS) entry which is preliminary data.</text>
</comment>
<keyword evidence="6" id="KW-0694">RNA-binding</keyword>
<keyword evidence="7" id="KW-0346">Stress response</keyword>
<reference evidence="8 9" key="1">
    <citation type="journal article" date="2015" name="Nature">
        <title>rRNA introns, odd ribosomes, and small enigmatic genomes across a large radiation of phyla.</title>
        <authorList>
            <person name="Brown C.T."/>
            <person name="Hug L.A."/>
            <person name="Thomas B.C."/>
            <person name="Sharon I."/>
            <person name="Castelle C.J."/>
            <person name="Singh A."/>
            <person name="Wilkins M.J."/>
            <person name="Williams K.H."/>
            <person name="Banfield J.F."/>
        </authorList>
    </citation>
    <scope>NUCLEOTIDE SEQUENCE [LARGE SCALE GENOMIC DNA]</scope>
</reference>
<evidence type="ECO:0000256" key="1">
    <source>
        <dbReference type="ARBA" id="ARBA00006620"/>
    </source>
</evidence>
<evidence type="ECO:0000256" key="5">
    <source>
        <dbReference type="ARBA" id="ARBA00022801"/>
    </source>
</evidence>
<evidence type="ECO:0000256" key="3">
    <source>
        <dbReference type="ARBA" id="ARBA00022722"/>
    </source>
</evidence>
<proteinExistence type="inferred from homology"/>
<dbReference type="InterPro" id="IPR012933">
    <property type="entry name" value="HicA_mRNA_interferase"/>
</dbReference>